<dbReference type="InterPro" id="IPR027483">
    <property type="entry name" value="PInositol-4-P-4/5-kinase_C_sf"/>
</dbReference>
<reference evidence="14" key="1">
    <citation type="submission" date="2022-07" db="EMBL/GenBank/DDBJ databases">
        <title>Phylogenomic reconstructions and comparative analyses of Kickxellomycotina fungi.</title>
        <authorList>
            <person name="Reynolds N.K."/>
            <person name="Stajich J.E."/>
            <person name="Barry K."/>
            <person name="Grigoriev I.V."/>
            <person name="Crous P."/>
            <person name="Smith M.E."/>
        </authorList>
    </citation>
    <scope>NUCLEOTIDE SEQUENCE</scope>
    <source>
        <strain evidence="14">RSA 861</strain>
    </source>
</reference>
<proteinExistence type="predicted"/>
<gene>
    <name evidence="14" type="primary">MSS4_2</name>
    <name evidence="14" type="ORF">IWQ60_005846</name>
</gene>
<dbReference type="Pfam" id="PF01504">
    <property type="entry name" value="PIP5K"/>
    <property type="match status" value="1"/>
</dbReference>
<dbReference type="OrthoDB" id="20783at2759"/>
<dbReference type="InterPro" id="IPR002498">
    <property type="entry name" value="PInositol-4-P-4/5-kinase_core"/>
</dbReference>
<name>A0A9W8DU92_9FUNG</name>
<dbReference type="EMBL" id="JANBPT010000330">
    <property type="protein sequence ID" value="KAJ1923501.1"/>
    <property type="molecule type" value="Genomic_DNA"/>
</dbReference>
<protein>
    <recommendedName>
        <fullName evidence="2">1-phosphatidylinositol-4-phosphate 5-kinase</fullName>
        <ecNumber evidence="2">2.7.1.68</ecNumber>
    </recommendedName>
    <alternativeName>
        <fullName evidence="10">1-phosphatidylinositol 4-phosphate kinase</fullName>
    </alternativeName>
    <alternativeName>
        <fullName evidence="8">Diphosphoinositide kinase</fullName>
    </alternativeName>
    <alternativeName>
        <fullName evidence="9">PIP5K</fullName>
    </alternativeName>
</protein>
<sequence length="752" mass="84239">MATVPPAESPWQLDSPSLAVALQKSTHQQPRDHIPLPSPRPTPPQETDGPTELPSTPPFVGDRSSVPVALRTAFSPESDSEPEFDPSLRPAAVMIPAIVEPAAGSPPSAPSSPLAPIAAATSLPDPPTLLDGAAAPSNAHRRTASENHRPLTLTPRASRAFYRESTAVLPPPGTLPPASSGIITLSGVRGSTASPDLSQHSLHSPDLLGPSDLPIPDSPAHSATFPPHRTSPSPTSMSITLQRNNTGLGERVMVRQRGPINVRDHGPPVDPTAALRRNNTYGLAASPVPGAPAPDDQVDWDTAKQDLKRQRRSSRRKRDAEAAAPPEFTIGTRIDEHHVNYVLMYNMLTGIRVSVSRCSGKPQRPLSSADFRAANKLAFDVTGDELTPSSRYDFKFKDYAPWVFRHIRDIFRLDSAEYLMSLTSKYILSEVGSAGKSGSFFYYSQDYRFIIKTVHHTEHRFMRRILPHYYEHIRKNPNTLICRIYGLHRVKLPHSHKIHFVVMSNVFPPNKDIHETFDLKGSTQGRFLSEEAQQRPRAVMKDLNWMQMGRKIELGPVKRGLFVEQLERDVELLKRLNIMDYSLLIGIHDRFRGNKDNIRDNTLSVFEPNAQTMSVHPVDRRSSKIMAMRKAIVESDPLPLEEAGAQLPDATFRELRNSLFYRDSGGFLATDESDRPTNKIYYMGVIDILTPYNSNKRFEHIVKAVVHDRHTISAVHPREYAHRFLDFMINALQHHDDIPPVTMKSRYRRKWE</sequence>
<evidence type="ECO:0000256" key="1">
    <source>
        <dbReference type="ARBA" id="ARBA00000444"/>
    </source>
</evidence>
<dbReference type="Gene3D" id="3.30.800.10">
    <property type="entry name" value="Phosphatidylinositol Phosphate Kinase II Beta"/>
    <property type="match status" value="1"/>
</dbReference>
<evidence type="ECO:0000256" key="6">
    <source>
        <dbReference type="ARBA" id="ARBA00022777"/>
    </source>
</evidence>
<comment type="caution">
    <text evidence="14">The sequence shown here is derived from an EMBL/GenBank/DDBJ whole genome shotgun (WGS) entry which is preliminary data.</text>
</comment>
<evidence type="ECO:0000256" key="12">
    <source>
        <dbReference type="SAM" id="MobiDB-lite"/>
    </source>
</evidence>
<dbReference type="CDD" id="cd17303">
    <property type="entry name" value="PIPKc_PIP5K_yeast_like"/>
    <property type="match status" value="1"/>
</dbReference>
<feature type="region of interest" description="Disordered" evidence="12">
    <location>
        <begin position="101"/>
        <end position="246"/>
    </location>
</feature>
<dbReference type="GO" id="GO:0005524">
    <property type="term" value="F:ATP binding"/>
    <property type="evidence" value="ECO:0007669"/>
    <property type="project" value="UniProtKB-UniRule"/>
</dbReference>
<keyword evidence="15" id="KW-1185">Reference proteome</keyword>
<evidence type="ECO:0000256" key="8">
    <source>
        <dbReference type="ARBA" id="ARBA00078403"/>
    </source>
</evidence>
<feature type="region of interest" description="Disordered" evidence="12">
    <location>
        <begin position="1"/>
        <end position="88"/>
    </location>
</feature>
<dbReference type="PANTHER" id="PTHR23086:SF8">
    <property type="entry name" value="PHOSPHATIDYLINOSITOL 5-PHOSPHATE 4-KINASE, ISOFORM A"/>
    <property type="match status" value="1"/>
</dbReference>
<dbReference type="SUPFAM" id="SSF56104">
    <property type="entry name" value="SAICAR synthase-like"/>
    <property type="match status" value="1"/>
</dbReference>
<feature type="compositionally biased region" description="Low complexity" evidence="12">
    <location>
        <begin position="101"/>
        <end position="123"/>
    </location>
</feature>
<evidence type="ECO:0000256" key="4">
    <source>
        <dbReference type="ARBA" id="ARBA00022679"/>
    </source>
</evidence>
<evidence type="ECO:0000256" key="7">
    <source>
        <dbReference type="ARBA" id="ARBA00022840"/>
    </source>
</evidence>
<evidence type="ECO:0000256" key="9">
    <source>
        <dbReference type="ARBA" id="ARBA00080374"/>
    </source>
</evidence>
<evidence type="ECO:0000256" key="2">
    <source>
        <dbReference type="ARBA" id="ARBA00012172"/>
    </source>
</evidence>
<evidence type="ECO:0000259" key="13">
    <source>
        <dbReference type="PROSITE" id="PS51455"/>
    </source>
</evidence>
<dbReference type="PROSITE" id="PS51455">
    <property type="entry name" value="PIPK"/>
    <property type="match status" value="1"/>
</dbReference>
<organism evidence="14 15">
    <name type="scientific">Tieghemiomyces parasiticus</name>
    <dbReference type="NCBI Taxonomy" id="78921"/>
    <lineage>
        <taxon>Eukaryota</taxon>
        <taxon>Fungi</taxon>
        <taxon>Fungi incertae sedis</taxon>
        <taxon>Zoopagomycota</taxon>
        <taxon>Kickxellomycotina</taxon>
        <taxon>Dimargaritomycetes</taxon>
        <taxon>Dimargaritales</taxon>
        <taxon>Dimargaritaceae</taxon>
        <taxon>Tieghemiomyces</taxon>
    </lineage>
</organism>
<feature type="compositionally biased region" description="Polar residues" evidence="12">
    <location>
        <begin position="230"/>
        <end position="246"/>
    </location>
</feature>
<dbReference type="PANTHER" id="PTHR23086">
    <property type="entry name" value="PHOSPHATIDYLINOSITOL-4-PHOSPHATE 5-KINASE"/>
    <property type="match status" value="1"/>
</dbReference>
<dbReference type="InterPro" id="IPR027484">
    <property type="entry name" value="PInositol-4-P-5-kinase_N"/>
</dbReference>
<evidence type="ECO:0000313" key="14">
    <source>
        <dbReference type="EMBL" id="KAJ1923501.1"/>
    </source>
</evidence>
<comment type="catalytic activity">
    <reaction evidence="1">
        <text>a 1,2-diacyl-sn-glycero-3-phospho-(1D-myo-inositol 4-phosphate) + ATP = a 1,2-diacyl-sn-glycero-3-phospho-(1D-myo-inositol-4,5-bisphosphate) + ADP + H(+)</text>
        <dbReference type="Rhea" id="RHEA:14425"/>
        <dbReference type="ChEBI" id="CHEBI:15378"/>
        <dbReference type="ChEBI" id="CHEBI:30616"/>
        <dbReference type="ChEBI" id="CHEBI:58178"/>
        <dbReference type="ChEBI" id="CHEBI:58456"/>
        <dbReference type="ChEBI" id="CHEBI:456216"/>
        <dbReference type="EC" id="2.7.1.68"/>
    </reaction>
</comment>
<evidence type="ECO:0000256" key="3">
    <source>
        <dbReference type="ARBA" id="ARBA00022553"/>
    </source>
</evidence>
<keyword evidence="5 11" id="KW-0547">Nucleotide-binding</keyword>
<accession>A0A9W8DU92</accession>
<evidence type="ECO:0000256" key="5">
    <source>
        <dbReference type="ARBA" id="ARBA00022741"/>
    </source>
</evidence>
<keyword evidence="3" id="KW-0597">Phosphoprotein</keyword>
<dbReference type="FunFam" id="3.30.800.10:FF:000009">
    <property type="entry name" value="Phosphatidylinositol 4-phosphate 5-kinase its3"/>
    <property type="match status" value="1"/>
</dbReference>
<feature type="domain" description="PIPK" evidence="13">
    <location>
        <begin position="335"/>
        <end position="732"/>
    </location>
</feature>
<dbReference type="Proteomes" id="UP001150569">
    <property type="component" value="Unassembled WGS sequence"/>
</dbReference>
<dbReference type="GO" id="GO:0005886">
    <property type="term" value="C:plasma membrane"/>
    <property type="evidence" value="ECO:0007669"/>
    <property type="project" value="TreeGrafter"/>
</dbReference>
<dbReference type="SMART" id="SM00330">
    <property type="entry name" value="PIPKc"/>
    <property type="match status" value="1"/>
</dbReference>
<dbReference type="GO" id="GO:0016308">
    <property type="term" value="F:1-phosphatidylinositol-4-phosphate 5-kinase activity"/>
    <property type="evidence" value="ECO:0007669"/>
    <property type="project" value="UniProtKB-EC"/>
</dbReference>
<keyword evidence="4 11" id="KW-0808">Transferase</keyword>
<feature type="region of interest" description="Disordered" evidence="12">
    <location>
        <begin position="304"/>
        <end position="324"/>
    </location>
</feature>
<evidence type="ECO:0000256" key="10">
    <source>
        <dbReference type="ARBA" id="ARBA00082306"/>
    </source>
</evidence>
<dbReference type="Gene3D" id="3.30.810.10">
    <property type="entry name" value="2-Layer Sandwich"/>
    <property type="match status" value="1"/>
</dbReference>
<dbReference type="AlphaFoldDB" id="A0A9W8DU92"/>
<evidence type="ECO:0000256" key="11">
    <source>
        <dbReference type="PROSITE-ProRule" id="PRU00781"/>
    </source>
</evidence>
<evidence type="ECO:0000313" key="15">
    <source>
        <dbReference type="Proteomes" id="UP001150569"/>
    </source>
</evidence>
<keyword evidence="6 11" id="KW-0418">Kinase</keyword>
<dbReference type="InterPro" id="IPR023610">
    <property type="entry name" value="PInositol-4/5-P-5/4-kinase"/>
</dbReference>
<feature type="compositionally biased region" description="Polar residues" evidence="12">
    <location>
        <begin position="189"/>
        <end position="202"/>
    </location>
</feature>
<dbReference type="EC" id="2.7.1.68" evidence="2"/>
<keyword evidence="7 11" id="KW-0067">ATP-binding</keyword>
<dbReference type="GO" id="GO:0046854">
    <property type="term" value="P:phosphatidylinositol phosphate biosynthetic process"/>
    <property type="evidence" value="ECO:0007669"/>
    <property type="project" value="UniProtKB-ARBA"/>
</dbReference>